<feature type="compositionally biased region" description="Low complexity" evidence="2">
    <location>
        <begin position="581"/>
        <end position="601"/>
    </location>
</feature>
<evidence type="ECO:0000313" key="4">
    <source>
        <dbReference type="Proteomes" id="UP000807504"/>
    </source>
</evidence>
<feature type="region of interest" description="Disordered" evidence="2">
    <location>
        <begin position="126"/>
        <end position="146"/>
    </location>
</feature>
<feature type="compositionally biased region" description="Low complexity" evidence="2">
    <location>
        <begin position="524"/>
        <end position="533"/>
    </location>
</feature>
<organism evidence="3 4">
    <name type="scientific">Argiope bruennichi</name>
    <name type="common">Wasp spider</name>
    <name type="synonym">Aranea bruennichi</name>
    <dbReference type="NCBI Taxonomy" id="94029"/>
    <lineage>
        <taxon>Eukaryota</taxon>
        <taxon>Metazoa</taxon>
        <taxon>Ecdysozoa</taxon>
        <taxon>Arthropoda</taxon>
        <taxon>Chelicerata</taxon>
        <taxon>Arachnida</taxon>
        <taxon>Araneae</taxon>
        <taxon>Araneomorphae</taxon>
        <taxon>Entelegynae</taxon>
        <taxon>Araneoidea</taxon>
        <taxon>Araneidae</taxon>
        <taxon>Argiope</taxon>
    </lineage>
</organism>
<evidence type="ECO:0000256" key="1">
    <source>
        <dbReference type="SAM" id="Coils"/>
    </source>
</evidence>
<dbReference type="AlphaFoldDB" id="A0A8T0ECB2"/>
<evidence type="ECO:0000256" key="2">
    <source>
        <dbReference type="SAM" id="MobiDB-lite"/>
    </source>
</evidence>
<feature type="region of interest" description="Disordered" evidence="2">
    <location>
        <begin position="614"/>
        <end position="635"/>
    </location>
</feature>
<gene>
    <name evidence="3" type="ORF">HNY73_017917</name>
</gene>
<feature type="coiled-coil region" evidence="1">
    <location>
        <begin position="456"/>
        <end position="487"/>
    </location>
</feature>
<keyword evidence="4" id="KW-1185">Reference proteome</keyword>
<feature type="region of interest" description="Disordered" evidence="2">
    <location>
        <begin position="1"/>
        <end position="44"/>
    </location>
</feature>
<protein>
    <submittedName>
        <fullName evidence="3">Uncharacterized protein</fullName>
    </submittedName>
</protein>
<evidence type="ECO:0000313" key="3">
    <source>
        <dbReference type="EMBL" id="KAF8770377.1"/>
    </source>
</evidence>
<feature type="compositionally biased region" description="Polar residues" evidence="2">
    <location>
        <begin position="556"/>
        <end position="567"/>
    </location>
</feature>
<feature type="compositionally biased region" description="Pro residues" evidence="2">
    <location>
        <begin position="68"/>
        <end position="93"/>
    </location>
</feature>
<dbReference type="EMBL" id="JABXBU010002228">
    <property type="protein sequence ID" value="KAF8770377.1"/>
    <property type="molecule type" value="Genomic_DNA"/>
</dbReference>
<proteinExistence type="predicted"/>
<feature type="coiled-coil region" evidence="1">
    <location>
        <begin position="275"/>
        <end position="373"/>
    </location>
</feature>
<reference evidence="3" key="1">
    <citation type="journal article" date="2020" name="bioRxiv">
        <title>Chromosome-level reference genome of the European wasp spider Argiope bruennichi: a resource for studies on range expansion and evolutionary adaptation.</title>
        <authorList>
            <person name="Sheffer M.M."/>
            <person name="Hoppe A."/>
            <person name="Krehenwinkel H."/>
            <person name="Uhl G."/>
            <person name="Kuss A.W."/>
            <person name="Jensen L."/>
            <person name="Jensen C."/>
            <person name="Gillespie R.G."/>
            <person name="Hoff K.J."/>
            <person name="Prost S."/>
        </authorList>
    </citation>
    <scope>NUCLEOTIDE SEQUENCE</scope>
</reference>
<comment type="caution">
    <text evidence="3">The sequence shown here is derived from an EMBL/GenBank/DDBJ whole genome shotgun (WGS) entry which is preliminary data.</text>
</comment>
<dbReference type="Proteomes" id="UP000807504">
    <property type="component" value="Unassembled WGS sequence"/>
</dbReference>
<name>A0A8T0ECB2_ARGBR</name>
<feature type="region of interest" description="Disordered" evidence="2">
    <location>
        <begin position="524"/>
        <end position="602"/>
    </location>
</feature>
<accession>A0A8T0ECB2</accession>
<sequence>MATGINYDDPEVQRGMELFGALFPPREPTPPRETGPSEEDIRKGAELFEALFYHRLYPPEISEETPPAAEPTPSPPRPPPVVLEPSPPKPTTPPRRIAVNTPPEWLVRSMDRDQFELPTHPDWYKRFKDPEYRTPPSPRQHVLFTSPPYFPDISSDDSALDESKEEQQISDNRISGIIVDIVSFLVLTPLVRECEILTEGLHFLVKMYLPEVDTENMNPYVAAVALTKYIRDVEERRGDIYVYHHPGLSQDVIAAMTRVHKLYAQEAIHDCRRRYFTAKHEVDKAEVEFERAKQQSTVEETEYLAMSDEIKRVKAEEERELKQYAANLYQMHVHDCPYQQRRNEEADRCKELRKQLVQLKEELERSKEGYERDVTNMGLWVNLFPPHFAENLREIIRFRLKPKGYEPLTTDHYMVLVETMEKDLYALRNSRKKDLYELKSECDRYNNILRERTELLEETRRISSELYEEQERLKSELNDVRHAEKEREKLWTKLREEKLYYDTYNEMLLGKIIALQTAETSQRELLSSSSESESPADISLGGAGSASPGTYGSGTFHVTQIESSPIFSESPDFLTDERPPSEMMNISGMSGSGGSPASQGGAEISLLDEERPPSEMMNLSDLSGSGSPRESLEGSRSFFDSLEHSRSPVDLLEGSSSLSMKKTVAIPSPSKRGGLQMDVEIIPQEIRRSPSGQRVVCDLAVQMQEAASRPPRGIEQRNIVVRGTPPISQTVGRRVDSDMECSLLAPPSDEGMSV</sequence>
<keyword evidence="1" id="KW-0175">Coiled coil</keyword>
<reference evidence="3" key="2">
    <citation type="submission" date="2020-06" db="EMBL/GenBank/DDBJ databases">
        <authorList>
            <person name="Sheffer M."/>
        </authorList>
    </citation>
    <scope>NUCLEOTIDE SEQUENCE</scope>
</reference>
<feature type="region of interest" description="Disordered" evidence="2">
    <location>
        <begin position="59"/>
        <end position="103"/>
    </location>
</feature>